<evidence type="ECO:0000256" key="2">
    <source>
        <dbReference type="SAM" id="SignalP"/>
    </source>
</evidence>
<dbReference type="InterPro" id="IPR036179">
    <property type="entry name" value="Ig-like_dom_sf"/>
</dbReference>
<dbReference type="SUPFAM" id="SSF48726">
    <property type="entry name" value="Immunoglobulin"/>
    <property type="match status" value="1"/>
</dbReference>
<feature type="signal peptide" evidence="2">
    <location>
        <begin position="1"/>
        <end position="30"/>
    </location>
</feature>
<dbReference type="PROSITE" id="PS50825">
    <property type="entry name" value="HYR"/>
    <property type="match status" value="2"/>
</dbReference>
<dbReference type="PANTHER" id="PTHR24273:SF32">
    <property type="entry name" value="HYALIN"/>
    <property type="match status" value="1"/>
</dbReference>
<dbReference type="NCBIfam" id="TIGR04183">
    <property type="entry name" value="Por_Secre_tail"/>
    <property type="match status" value="1"/>
</dbReference>
<dbReference type="EMBL" id="CP000383">
    <property type="protein sequence ID" value="ABG60117.1"/>
    <property type="molecule type" value="Genomic_DNA"/>
</dbReference>
<dbReference type="AlphaFoldDB" id="A0A6N4SV38"/>
<dbReference type="InterPro" id="IPR003410">
    <property type="entry name" value="HYR_dom"/>
</dbReference>
<keyword evidence="2" id="KW-0732">Signal</keyword>
<evidence type="ECO:0000313" key="5">
    <source>
        <dbReference type="Proteomes" id="UP000001822"/>
    </source>
</evidence>
<organism evidence="4 5">
    <name type="scientific">Cytophaga hutchinsonii (strain ATCC 33406 / DSM 1761 / CIP 103989 / NBRC 15051 / NCIMB 9469 / D465)</name>
    <dbReference type="NCBI Taxonomy" id="269798"/>
    <lineage>
        <taxon>Bacteria</taxon>
        <taxon>Pseudomonadati</taxon>
        <taxon>Bacteroidota</taxon>
        <taxon>Cytophagia</taxon>
        <taxon>Cytophagales</taxon>
        <taxon>Cytophagaceae</taxon>
        <taxon>Cytophaga</taxon>
    </lineage>
</organism>
<accession>A0A6N4SV38</accession>
<dbReference type="InterPro" id="IPR026444">
    <property type="entry name" value="Secre_tail"/>
</dbReference>
<name>A0A6N4SV38_CYTH3</name>
<dbReference type="Proteomes" id="UP000001822">
    <property type="component" value="Chromosome"/>
</dbReference>
<dbReference type="InterPro" id="IPR013783">
    <property type="entry name" value="Ig-like_fold"/>
</dbReference>
<dbReference type="KEGG" id="chu:CHU_2870"/>
<dbReference type="Gene3D" id="2.60.40.10">
    <property type="entry name" value="Immunoglobulins"/>
    <property type="match status" value="4"/>
</dbReference>
<keyword evidence="5" id="KW-1185">Reference proteome</keyword>
<dbReference type="PANTHER" id="PTHR24273">
    <property type="entry name" value="FI04643P-RELATED"/>
    <property type="match status" value="1"/>
</dbReference>
<feature type="domain" description="HYR" evidence="3">
    <location>
        <begin position="994"/>
        <end position="1077"/>
    </location>
</feature>
<evidence type="ECO:0000256" key="1">
    <source>
        <dbReference type="ARBA" id="ARBA00022737"/>
    </source>
</evidence>
<feature type="chain" id="PRO_5026733824" evidence="2">
    <location>
        <begin position="31"/>
        <end position="1243"/>
    </location>
</feature>
<dbReference type="PROSITE" id="PS51257">
    <property type="entry name" value="PROKAR_LIPOPROTEIN"/>
    <property type="match status" value="1"/>
</dbReference>
<dbReference type="RefSeq" id="WP_011586227.1">
    <property type="nucleotide sequence ID" value="NC_008255.1"/>
</dbReference>
<reference evidence="4 5" key="1">
    <citation type="journal article" date="2007" name="Appl. Environ. Microbiol.">
        <title>Genome sequence of the cellulolytic gliding bacterium Cytophaga hutchinsonii.</title>
        <authorList>
            <person name="Xie G."/>
            <person name="Bruce D.C."/>
            <person name="Challacombe J.F."/>
            <person name="Chertkov O."/>
            <person name="Detter J.C."/>
            <person name="Gilna P."/>
            <person name="Han C.S."/>
            <person name="Lucas S."/>
            <person name="Misra M."/>
            <person name="Myers G.L."/>
            <person name="Richardson P."/>
            <person name="Tapia R."/>
            <person name="Thayer N."/>
            <person name="Thompson L.S."/>
            <person name="Brettin T.S."/>
            <person name="Henrissat B."/>
            <person name="Wilson D.B."/>
            <person name="McBride M.J."/>
        </authorList>
    </citation>
    <scope>NUCLEOTIDE SEQUENCE [LARGE SCALE GENOMIC DNA]</scope>
    <source>
        <strain evidence="5">ATCC 33406 / DSM 1761 / CIP 103989 / NBRC 15051 / NCIMB 9469 / D465</strain>
    </source>
</reference>
<evidence type="ECO:0000313" key="4">
    <source>
        <dbReference type="EMBL" id="ABG60117.1"/>
    </source>
</evidence>
<keyword evidence="1" id="KW-0677">Repeat</keyword>
<feature type="domain" description="HYR" evidence="3">
    <location>
        <begin position="1078"/>
        <end position="1154"/>
    </location>
</feature>
<protein>
    <submittedName>
        <fullName evidence="4">CHU large protein uncharacterized</fullName>
    </submittedName>
</protein>
<sequence>MKKCYTCMRALQIILMVPFFIVLASAACFAQTTLIAGDISIVGFNANSPDGFSFVNWVDLSPNTVIKFTDNGFNSSLVSNTVLNYREQEQYVVWTNNTGNIIPAGTIITIQANSATAPTATVTNIGTITSVTNSSNGSAASNMSLTNTSGDQIFAFQGTGGPSTGSTTATFSGTLLFGFNYSGSSGTATTWQALGAINGSTSYLPLELIASQIAIGPNVVGGQYTGPTTGQLSLAAYKLLVANTANWTTVGTTGTVILPTSTAVTFTAGTPPVITSQPSNSSICAGTNTTFSITASNASTYQWQVNTGSGFVNLSNGAPYSGVNTATLTITGATFALNGYQYQAVVTGASTPNATSNAVTLTVKALPAATATPTSASVCSGTATNIALTSIPTGATFAWTAATASGTVTGSSAGSGTSIAQTLSGNGVTNYTVTPTLNSCPGTPVTVAVTVNPNPAATATPTSASICSGSATNIALTSTPTGATFAWIAATASGTVTGTSASSGTSIAQTLSGNGVTNYTVTPTLNSCPGTPITVAITVKPAPTATATPASASICSGSATNIALTSTPTGATFAWTAATASGTVTGTSASSGTSIAQTLSGNGVTNYSITPTLNSCPGTPVTVAVTVNPNPTATATPTSASICSGSATNIALTSTPTGASFAWTAATASGTVTGSSAGSGTSIAQTLSGNGVTNYTVTPTLNSCPGTPITVAITVKPAPTATATPASASVCSGTATNIALTSTPTGATFAWTAATTSGTVTGTSAGSGTSIAQTLSGNGVTNYTITPTLNSCPGTPVTVSITVNANPVITNQPSASTICTGANTTFSVSAANTTGYQWQVDAGAGFVNITNDGTYSGATTAVLTITSATAALSSHVYRVNATGGCTPAAVSNSVLLTVNTAPVITDQPTDRSICGGADATFSVSATNATGYQWQVDAGLGFVNILNAAPYSGATTATLTISSATQALNEYLYRAVVTGACSPAATSGSALLSTADNVNPIITGCPADIAVNVGSPNCSNIVTWTEPTVTDNCSSTILLTSDHHSGDVFVAGNTVVTYIAKDLSGNEATCSFTVTVTDVSMPVFTSCPEDAVITAGEYIFTAPVATDNCSIVTVEQTAGLASGTIFPEGVTVQTFEATDVSGNKATCSFTVTASVATSAQMGKLNNVRVYPNPASDVVYISPNTSSAHEYVILLQDISGKVILQQNLTAAQNDLRLDVKDVSKGIYFLVIRDASNQKIEKIIIE</sequence>
<dbReference type="Pfam" id="PF18962">
    <property type="entry name" value="Por_Secre_tail"/>
    <property type="match status" value="1"/>
</dbReference>
<evidence type="ECO:0000259" key="3">
    <source>
        <dbReference type="PROSITE" id="PS50825"/>
    </source>
</evidence>
<dbReference type="Pfam" id="PF02494">
    <property type="entry name" value="HYR"/>
    <property type="match status" value="2"/>
</dbReference>
<proteinExistence type="predicted"/>
<gene>
    <name evidence="4" type="ordered locus">CHU_2870</name>
</gene>